<keyword evidence="3" id="KW-0378">Hydrolase</keyword>
<dbReference type="Proteomes" id="UP000003257">
    <property type="component" value="Unassembled WGS sequence"/>
</dbReference>
<keyword evidence="7" id="KW-1185">Reference proteome</keyword>
<evidence type="ECO:0000256" key="4">
    <source>
        <dbReference type="ARBA" id="ARBA00022833"/>
    </source>
</evidence>
<dbReference type="EMBL" id="ABID01000001">
    <property type="protein sequence ID" value="EDQ06550.1"/>
    <property type="molecule type" value="Genomic_DNA"/>
</dbReference>
<proteinExistence type="inferred from homology"/>
<dbReference type="Gene3D" id="3.40.140.10">
    <property type="entry name" value="Cytidine Deaminase, domain 2"/>
    <property type="match status" value="1"/>
</dbReference>
<dbReference type="PROSITE" id="PS51747">
    <property type="entry name" value="CYT_DCMP_DEAMINASES_2"/>
    <property type="match status" value="1"/>
</dbReference>
<keyword evidence="4" id="KW-0862">Zinc</keyword>
<dbReference type="PANTHER" id="PTHR11086">
    <property type="entry name" value="DEOXYCYTIDYLATE DEAMINASE-RELATED"/>
    <property type="match status" value="1"/>
</dbReference>
<evidence type="ECO:0000313" key="7">
    <source>
        <dbReference type="Proteomes" id="UP000003257"/>
    </source>
</evidence>
<comment type="similarity">
    <text evidence="1">Belongs to the cytidine and deoxycytidylate deaminase family.</text>
</comment>
<protein>
    <submittedName>
        <fullName evidence="6">CMP/dCMP deaminase, zinc-binding protein</fullName>
    </submittedName>
</protein>
<dbReference type="RefSeq" id="WP_007118619.1">
    <property type="nucleotide sequence ID" value="NZ_ABID01000001.1"/>
</dbReference>
<feature type="domain" description="CMP/dCMP-type deaminase" evidence="5">
    <location>
        <begin position="6"/>
        <end position="131"/>
    </location>
</feature>
<dbReference type="PROSITE" id="PS00903">
    <property type="entry name" value="CYT_DCMP_DEAMINASES_1"/>
    <property type="match status" value="1"/>
</dbReference>
<reference evidence="6 7" key="1">
    <citation type="submission" date="2007-11" db="EMBL/GenBank/DDBJ databases">
        <authorList>
            <person name="Wagner-Dobler I."/>
            <person name="Ferriera S."/>
            <person name="Johnson J."/>
            <person name="Kravitz S."/>
            <person name="Beeson K."/>
            <person name="Sutton G."/>
            <person name="Rogers Y.-H."/>
            <person name="Friedman R."/>
            <person name="Frazier M."/>
            <person name="Venter J.C."/>
        </authorList>
    </citation>
    <scope>NUCLEOTIDE SEQUENCE [LARGE SCALE GENOMIC DNA]</scope>
    <source>
        <strain evidence="6 7">HEL-45</strain>
    </source>
</reference>
<dbReference type="InterPro" id="IPR016192">
    <property type="entry name" value="APOBEC/CMP_deaminase_Zn-bd"/>
</dbReference>
<sequence length="153" mass="16899">MAEQATWDARFLQLAETISSWSEDRDFHVGAVIVGPDHEICATGYNGLPRGVASVDPARFDRASGEKFYWFEHAERNAIYNAARIGVPLIGCTIYINRFPCADCTRAIIQCGIDKIICPEKPAYDAALGKSFDASEIMIQEGKILLRPAQSSE</sequence>
<organism evidence="6 7">
    <name type="scientific">Sulfitobacter indolifex HEL-45</name>
    <dbReference type="NCBI Taxonomy" id="391624"/>
    <lineage>
        <taxon>Bacteria</taxon>
        <taxon>Pseudomonadati</taxon>
        <taxon>Pseudomonadota</taxon>
        <taxon>Alphaproteobacteria</taxon>
        <taxon>Rhodobacterales</taxon>
        <taxon>Roseobacteraceae</taxon>
        <taxon>Sulfitobacter</taxon>
    </lineage>
</organism>
<dbReference type="InterPro" id="IPR015517">
    <property type="entry name" value="dCMP_deaminase-rel"/>
</dbReference>
<evidence type="ECO:0000256" key="1">
    <source>
        <dbReference type="ARBA" id="ARBA00006576"/>
    </source>
</evidence>
<evidence type="ECO:0000256" key="2">
    <source>
        <dbReference type="ARBA" id="ARBA00022723"/>
    </source>
</evidence>
<evidence type="ECO:0000259" key="5">
    <source>
        <dbReference type="PROSITE" id="PS51747"/>
    </source>
</evidence>
<dbReference type="InterPro" id="IPR016473">
    <property type="entry name" value="dCMP_deaminase"/>
</dbReference>
<dbReference type="InterPro" id="IPR016193">
    <property type="entry name" value="Cytidine_deaminase-like"/>
</dbReference>
<dbReference type="PANTHER" id="PTHR11086:SF18">
    <property type="entry name" value="DEOXYCYTIDYLATE DEAMINASE"/>
    <property type="match status" value="1"/>
</dbReference>
<accession>A0ABM9XAH7</accession>
<dbReference type="SUPFAM" id="SSF53927">
    <property type="entry name" value="Cytidine deaminase-like"/>
    <property type="match status" value="1"/>
</dbReference>
<name>A0ABM9XAH7_9RHOB</name>
<comment type="caution">
    <text evidence="6">The sequence shown here is derived from an EMBL/GenBank/DDBJ whole genome shotgun (WGS) entry which is preliminary data.</text>
</comment>
<evidence type="ECO:0000313" key="6">
    <source>
        <dbReference type="EMBL" id="EDQ06550.1"/>
    </source>
</evidence>
<keyword evidence="2" id="KW-0479">Metal-binding</keyword>
<evidence type="ECO:0000256" key="3">
    <source>
        <dbReference type="ARBA" id="ARBA00022801"/>
    </source>
</evidence>
<dbReference type="Pfam" id="PF00383">
    <property type="entry name" value="dCMP_cyt_deam_1"/>
    <property type="match status" value="1"/>
</dbReference>
<dbReference type="PIRSF" id="PIRSF006019">
    <property type="entry name" value="dCMP_deaminase"/>
    <property type="match status" value="1"/>
</dbReference>
<gene>
    <name evidence="6" type="ORF">OIHEL45_07030</name>
</gene>
<dbReference type="InterPro" id="IPR002125">
    <property type="entry name" value="CMP_dCMP_dom"/>
</dbReference>